<evidence type="ECO:0000313" key="4">
    <source>
        <dbReference type="EMBL" id="EIM57739.1"/>
    </source>
</evidence>
<evidence type="ECO:0000256" key="2">
    <source>
        <dbReference type="SAM" id="SignalP"/>
    </source>
</evidence>
<evidence type="ECO:0000313" key="5">
    <source>
        <dbReference type="Proteomes" id="UP000005753"/>
    </source>
</evidence>
<dbReference type="EMBL" id="CM001487">
    <property type="protein sequence ID" value="EIM57739.1"/>
    <property type="molecule type" value="Genomic_DNA"/>
</dbReference>
<keyword evidence="2" id="KW-0732">Signal</keyword>
<accession>I5AVB6</accession>
<dbReference type="Gene3D" id="3.90.70.10">
    <property type="entry name" value="Cysteine proteinases"/>
    <property type="match status" value="1"/>
</dbReference>
<reference evidence="4 5" key="1">
    <citation type="submission" date="2010-08" db="EMBL/GenBank/DDBJ databases">
        <authorList>
            <consortium name="US DOE Joint Genome Institute (JGI-PGF)"/>
            <person name="Lucas S."/>
            <person name="Copeland A."/>
            <person name="Lapidus A."/>
            <person name="Cheng J.-F."/>
            <person name="Bruce D."/>
            <person name="Goodwin L."/>
            <person name="Pitluck S."/>
            <person name="Land M.L."/>
            <person name="Hauser L."/>
            <person name="Chang Y.-J."/>
            <person name="Anderson I.J."/>
            <person name="Johnson E."/>
            <person name="Mulhopadhyay B."/>
            <person name="Kyrpides N."/>
            <person name="Woyke T.J."/>
        </authorList>
    </citation>
    <scope>NUCLEOTIDE SEQUENCE [LARGE SCALE GENOMIC DNA]</scope>
    <source>
        <strain evidence="4 5">6</strain>
    </source>
</reference>
<organism evidence="4 5">
    <name type="scientific">Eubacterium cellulosolvens (strain ATCC 43171 / JCM 9499 / 6)</name>
    <name type="common">Cillobacterium cellulosolvens</name>
    <dbReference type="NCBI Taxonomy" id="633697"/>
    <lineage>
        <taxon>Bacteria</taxon>
        <taxon>Bacillati</taxon>
        <taxon>Bacillota</taxon>
        <taxon>Clostridia</taxon>
        <taxon>Eubacteriales</taxon>
        <taxon>Eubacteriaceae</taxon>
        <taxon>Eubacterium</taxon>
    </lineage>
</organism>
<reference evidence="4 5" key="2">
    <citation type="submission" date="2012-02" db="EMBL/GenBank/DDBJ databases">
        <title>Improved High-Quality Draft sequence of Eubacterium cellulosolvens 6.</title>
        <authorList>
            <consortium name="US DOE Joint Genome Institute"/>
            <person name="Lucas S."/>
            <person name="Han J."/>
            <person name="Lapidus A."/>
            <person name="Cheng J.-F."/>
            <person name="Goodwin L."/>
            <person name="Pitluck S."/>
            <person name="Peters L."/>
            <person name="Mikhailova N."/>
            <person name="Gu W."/>
            <person name="Detter J.C."/>
            <person name="Han C."/>
            <person name="Tapia R."/>
            <person name="Land M."/>
            <person name="Hauser L."/>
            <person name="Kyrpides N."/>
            <person name="Ivanova N."/>
            <person name="Pagani I."/>
            <person name="Johnson E."/>
            <person name="Mukhopadhyay B."/>
            <person name="Anderson I."/>
            <person name="Woyke T."/>
        </authorList>
    </citation>
    <scope>NUCLEOTIDE SEQUENCE [LARGE SCALE GENOMIC DNA]</scope>
    <source>
        <strain evidence="4 5">6</strain>
    </source>
</reference>
<gene>
    <name evidence="4" type="ORF">EubceDRAFT1_1965</name>
</gene>
<evidence type="ECO:0000259" key="3">
    <source>
        <dbReference type="Pfam" id="PF13529"/>
    </source>
</evidence>
<dbReference type="eggNOG" id="COG4990">
    <property type="taxonomic scope" value="Bacteria"/>
</dbReference>
<feature type="region of interest" description="Disordered" evidence="1">
    <location>
        <begin position="121"/>
        <end position="168"/>
    </location>
</feature>
<dbReference type="PANTHER" id="PTHR37806:SF1">
    <property type="entry name" value="PEPTIDASE C39-LIKE DOMAIN-CONTAINING PROTEIN"/>
    <property type="match status" value="1"/>
</dbReference>
<evidence type="ECO:0000256" key="1">
    <source>
        <dbReference type="SAM" id="MobiDB-lite"/>
    </source>
</evidence>
<protein>
    <recommendedName>
        <fullName evidence="3">Peptidase C39-like domain-containing protein</fullName>
    </recommendedName>
</protein>
<feature type="compositionally biased region" description="Gly residues" evidence="1">
    <location>
        <begin position="77"/>
        <end position="92"/>
    </location>
</feature>
<feature type="signal peptide" evidence="2">
    <location>
        <begin position="1"/>
        <end position="29"/>
    </location>
</feature>
<dbReference type="Pfam" id="PF13529">
    <property type="entry name" value="Peptidase_C39_2"/>
    <property type="match status" value="1"/>
</dbReference>
<feature type="compositionally biased region" description="Basic and acidic residues" evidence="1">
    <location>
        <begin position="157"/>
        <end position="168"/>
    </location>
</feature>
<feature type="domain" description="Peptidase C39-like" evidence="3">
    <location>
        <begin position="392"/>
        <end position="548"/>
    </location>
</feature>
<dbReference type="Proteomes" id="UP000005753">
    <property type="component" value="Chromosome"/>
</dbReference>
<feature type="compositionally biased region" description="Basic and acidic residues" evidence="1">
    <location>
        <begin position="136"/>
        <end position="145"/>
    </location>
</feature>
<dbReference type="InterPro" id="IPR039564">
    <property type="entry name" value="Peptidase_C39-like"/>
</dbReference>
<dbReference type="STRING" id="633697.EubceDRAFT1_1965"/>
<proteinExistence type="predicted"/>
<feature type="chain" id="PRO_5003699364" description="Peptidase C39-like domain-containing protein" evidence="2">
    <location>
        <begin position="30"/>
        <end position="576"/>
    </location>
</feature>
<dbReference type="AlphaFoldDB" id="I5AVB6"/>
<dbReference type="Gene3D" id="2.60.40.3760">
    <property type="match status" value="1"/>
</dbReference>
<feature type="region of interest" description="Disordered" evidence="1">
    <location>
        <begin position="37"/>
        <end position="93"/>
    </location>
</feature>
<keyword evidence="5" id="KW-1185">Reference proteome</keyword>
<sequence>MKVRKIRQMMTAAVLCGVLALGTGNRAYAENMEVQPAAGETGGGEENPSGTGGSTGVDDGGNPGGESVENPAEGNGETSGGEGDSTGAGGYVDYGETSGGWNYESEGGWYGGYTGDWNGGNAETWSQGSAGTGNAGEDKPGKDSGETPLEAEDLGQDDGKSQVKLKEDSKHRTSLKFDDVNGFDGTFSLRCITKEKNVIKVQFSVWNDGDSYPFTYTAFRRGKGKYQVTGNVRRHDFFSGSYHAKALVYTEAADGTVTAVQSKQADREILLGEMLYSKLDFGKKRREICLVGVQDAKQVEFCTRCEKAICRDASGNEVMSPGTENTGASAGTAASEMVDRGDDGIWRVTVDRDSFPSDGLYLTEAYAVSGTEKTLIGSTRYYLQDSDRGSVEVPEILQLPELPTGCEAVSLTIVLQSLGFSLDKTTIAEEYLPYGDNMACSYVGSPFSEEGAGIYPPGIVKAANAYLNARKSDWKAVDVSGASMDELYGYIDQGLPVMVWHSMYMTPVEIEGESSTFGGKTYPWYITEHCVVLCGYDKTDETVTVSDPLEGMVIRNAAAFEEIYQDVGQYAVVIKK</sequence>
<name>I5AVB6_EUBC6</name>
<feature type="compositionally biased region" description="Gly residues" evidence="1">
    <location>
        <begin position="40"/>
        <end position="64"/>
    </location>
</feature>
<dbReference type="PANTHER" id="PTHR37806">
    <property type="entry name" value="LMO0724 PROTEIN"/>
    <property type="match status" value="1"/>
</dbReference>
<dbReference type="HOGENOM" id="CLU_473078_0_0_9"/>